<evidence type="ECO:0000313" key="1">
    <source>
        <dbReference type="EMBL" id="KAF9652645.1"/>
    </source>
</evidence>
<accession>A0ACB6ZS94</accession>
<organism evidence="1 2">
    <name type="scientific">Thelephora ganbajun</name>
    <name type="common">Ganba fungus</name>
    <dbReference type="NCBI Taxonomy" id="370292"/>
    <lineage>
        <taxon>Eukaryota</taxon>
        <taxon>Fungi</taxon>
        <taxon>Dikarya</taxon>
        <taxon>Basidiomycota</taxon>
        <taxon>Agaricomycotina</taxon>
        <taxon>Agaricomycetes</taxon>
        <taxon>Thelephorales</taxon>
        <taxon>Thelephoraceae</taxon>
        <taxon>Thelephora</taxon>
    </lineage>
</organism>
<comment type="caution">
    <text evidence="1">The sequence shown here is derived from an EMBL/GenBank/DDBJ whole genome shotgun (WGS) entry which is preliminary data.</text>
</comment>
<keyword evidence="2" id="KW-1185">Reference proteome</keyword>
<gene>
    <name evidence="1" type="ORF">BDM02DRAFT_2548929</name>
</gene>
<evidence type="ECO:0000313" key="2">
    <source>
        <dbReference type="Proteomes" id="UP000886501"/>
    </source>
</evidence>
<sequence length="408" mass="47425">MPSDGRLPIYHALPGGILPRRLLTFLKVAIPVTIILLITGYTMYEPHFELAFYERAWVKNELEPIAPLKGCFDPAYVSKLYNVTETVYGKRRTEVHSGLAMKMGTDCYDFAGTIKPSKSDWDGLVEDGGRVNYHTYWRVDLAPFTEKQEWMLKSYFATQDIQRTKLILWSNGDLSGNQVLQTWSKRFPNAFELRVVDIEELSRGTVLEDSPMLRLKDKKAWVDGDLIRLLLLWQYGGVWVDMDSLLTRDMSPLLEHEFVTQWDCYDKAYQPLNGAMMHFRQHSPYLCEAFHVMHTSTPPRPGSTDWGSILYYRLWRRLVAGGIPPFKILPYCFTDGRSCRLDNRLPDPFVPDRGQTMSFHTKEGGSLDQVLQKVFSIHLHNQWEKVYPKGGWIERLLLTRYQKRLETL</sequence>
<reference evidence="1" key="1">
    <citation type="submission" date="2019-10" db="EMBL/GenBank/DDBJ databases">
        <authorList>
            <consortium name="DOE Joint Genome Institute"/>
            <person name="Kuo A."/>
            <person name="Miyauchi S."/>
            <person name="Kiss E."/>
            <person name="Drula E."/>
            <person name="Kohler A."/>
            <person name="Sanchez-Garcia M."/>
            <person name="Andreopoulos B."/>
            <person name="Barry K.W."/>
            <person name="Bonito G."/>
            <person name="Buee M."/>
            <person name="Carver A."/>
            <person name="Chen C."/>
            <person name="Cichocki N."/>
            <person name="Clum A."/>
            <person name="Culley D."/>
            <person name="Crous P.W."/>
            <person name="Fauchery L."/>
            <person name="Girlanda M."/>
            <person name="Hayes R."/>
            <person name="Keri Z."/>
            <person name="Labutti K."/>
            <person name="Lipzen A."/>
            <person name="Lombard V."/>
            <person name="Magnuson J."/>
            <person name="Maillard F."/>
            <person name="Morin E."/>
            <person name="Murat C."/>
            <person name="Nolan M."/>
            <person name="Ohm R."/>
            <person name="Pangilinan J."/>
            <person name="Pereira M."/>
            <person name="Perotto S."/>
            <person name="Peter M."/>
            <person name="Riley R."/>
            <person name="Sitrit Y."/>
            <person name="Stielow B."/>
            <person name="Szollosi G."/>
            <person name="Zifcakova L."/>
            <person name="Stursova M."/>
            <person name="Spatafora J.W."/>
            <person name="Tedersoo L."/>
            <person name="Vaario L.-M."/>
            <person name="Yamada A."/>
            <person name="Yan M."/>
            <person name="Wang P."/>
            <person name="Xu J."/>
            <person name="Bruns T."/>
            <person name="Baldrian P."/>
            <person name="Vilgalys R."/>
            <person name="Henrissat B."/>
            <person name="Grigoriev I.V."/>
            <person name="Hibbett D."/>
            <person name="Nagy L.G."/>
            <person name="Martin F.M."/>
        </authorList>
    </citation>
    <scope>NUCLEOTIDE SEQUENCE</scope>
    <source>
        <strain evidence="1">P2</strain>
    </source>
</reference>
<reference evidence="1" key="2">
    <citation type="journal article" date="2020" name="Nat. Commun.">
        <title>Large-scale genome sequencing of mycorrhizal fungi provides insights into the early evolution of symbiotic traits.</title>
        <authorList>
            <person name="Miyauchi S."/>
            <person name="Kiss E."/>
            <person name="Kuo A."/>
            <person name="Drula E."/>
            <person name="Kohler A."/>
            <person name="Sanchez-Garcia M."/>
            <person name="Morin E."/>
            <person name="Andreopoulos B."/>
            <person name="Barry K.W."/>
            <person name="Bonito G."/>
            <person name="Buee M."/>
            <person name="Carver A."/>
            <person name="Chen C."/>
            <person name="Cichocki N."/>
            <person name="Clum A."/>
            <person name="Culley D."/>
            <person name="Crous P.W."/>
            <person name="Fauchery L."/>
            <person name="Girlanda M."/>
            <person name="Hayes R.D."/>
            <person name="Keri Z."/>
            <person name="LaButti K."/>
            <person name="Lipzen A."/>
            <person name="Lombard V."/>
            <person name="Magnuson J."/>
            <person name="Maillard F."/>
            <person name="Murat C."/>
            <person name="Nolan M."/>
            <person name="Ohm R.A."/>
            <person name="Pangilinan J."/>
            <person name="Pereira M.F."/>
            <person name="Perotto S."/>
            <person name="Peter M."/>
            <person name="Pfister S."/>
            <person name="Riley R."/>
            <person name="Sitrit Y."/>
            <person name="Stielow J.B."/>
            <person name="Szollosi G."/>
            <person name="Zifcakova L."/>
            <person name="Stursova M."/>
            <person name="Spatafora J.W."/>
            <person name="Tedersoo L."/>
            <person name="Vaario L.M."/>
            <person name="Yamada A."/>
            <person name="Yan M."/>
            <person name="Wang P."/>
            <person name="Xu J."/>
            <person name="Bruns T."/>
            <person name="Baldrian P."/>
            <person name="Vilgalys R."/>
            <person name="Dunand C."/>
            <person name="Henrissat B."/>
            <person name="Grigoriev I.V."/>
            <person name="Hibbett D."/>
            <person name="Nagy L.G."/>
            <person name="Martin F.M."/>
        </authorList>
    </citation>
    <scope>NUCLEOTIDE SEQUENCE</scope>
    <source>
        <strain evidence="1">P2</strain>
    </source>
</reference>
<proteinExistence type="predicted"/>
<dbReference type="EMBL" id="MU117967">
    <property type="protein sequence ID" value="KAF9652645.1"/>
    <property type="molecule type" value="Genomic_DNA"/>
</dbReference>
<name>A0ACB6ZS94_THEGA</name>
<dbReference type="Proteomes" id="UP000886501">
    <property type="component" value="Unassembled WGS sequence"/>
</dbReference>
<protein>
    <submittedName>
        <fullName evidence="1">Glycosyltransferase family 32 protein</fullName>
    </submittedName>
</protein>